<evidence type="ECO:0000313" key="2">
    <source>
        <dbReference type="Proteomes" id="UP000013101"/>
    </source>
</evidence>
<dbReference type="HOGENOM" id="CLU_920184_0_0_6"/>
<accession>N9MHR1</accession>
<evidence type="ECO:0000313" key="1">
    <source>
        <dbReference type="EMBL" id="ENX08119.1"/>
    </source>
</evidence>
<comment type="caution">
    <text evidence="1">The sequence shown here is derived from an EMBL/GenBank/DDBJ whole genome shotgun (WGS) entry which is preliminary data.</text>
</comment>
<dbReference type="Proteomes" id="UP000013101">
    <property type="component" value="Unassembled WGS sequence"/>
</dbReference>
<name>N9MHR1_9GAMM</name>
<organism evidence="1 2">
    <name type="scientific">Acinetobacter variabilis</name>
    <dbReference type="NCBI Taxonomy" id="70346"/>
    <lineage>
        <taxon>Bacteria</taxon>
        <taxon>Pseudomonadati</taxon>
        <taxon>Pseudomonadota</taxon>
        <taxon>Gammaproteobacteria</taxon>
        <taxon>Moraxellales</taxon>
        <taxon>Moraxellaceae</taxon>
        <taxon>Acinetobacter</taxon>
    </lineage>
</organism>
<dbReference type="EMBL" id="APRS01000014">
    <property type="protein sequence ID" value="ENX08119.1"/>
    <property type="molecule type" value="Genomic_DNA"/>
</dbReference>
<proteinExistence type="predicted"/>
<dbReference type="RefSeq" id="WP_005236330.1">
    <property type="nucleotide sequence ID" value="NZ_CP083658.1"/>
</dbReference>
<sequence length="302" mass="35338">MGRRARGILEYAKTITWYDYLFNEAKKLKNLNITSEYQFYKFMYSNSKHSPEDKLFKKYKLGLSTPGKSWIESTEENIPGATCIIQHPIWDIENTKYTSNKIINDMHNLSSDIRGYVICDGLDSPQPICYPTLEKIISFENLDAIYSIYLLYQWGLIINNYQLCNYCAIALEKNLETLLLNISYLHRSHIFLFDIIFDKIRKISYRGLTIADVTNINWRLLRAKNWVSDIRMNSYVSEYKLSINSVISKKFENKEIYISDSDASILHAKIATDPNDLITLHFNDFFPSHIILYSPTKVDTHN</sequence>
<reference evidence="1 2" key="1">
    <citation type="submission" date="2013-02" db="EMBL/GenBank/DDBJ databases">
        <title>The Genome Sequence of Acinetobacter sp. NIPH 2171.</title>
        <authorList>
            <consortium name="The Broad Institute Genome Sequencing Platform"/>
            <consortium name="The Broad Institute Genome Sequencing Center for Infectious Disease"/>
            <person name="Cerqueira G."/>
            <person name="Feldgarden M."/>
            <person name="Courvalin P."/>
            <person name="Perichon B."/>
            <person name="Grillot-Courvalin C."/>
            <person name="Clermont D."/>
            <person name="Rocha E."/>
            <person name="Yoon E.-J."/>
            <person name="Nemec A."/>
            <person name="Walker B."/>
            <person name="Young S.K."/>
            <person name="Zeng Q."/>
            <person name="Gargeya S."/>
            <person name="Fitzgerald M."/>
            <person name="Haas B."/>
            <person name="Abouelleil A."/>
            <person name="Alvarado L."/>
            <person name="Arachchi H.M."/>
            <person name="Berlin A.M."/>
            <person name="Chapman S.B."/>
            <person name="Dewar J."/>
            <person name="Goldberg J."/>
            <person name="Griggs A."/>
            <person name="Gujja S."/>
            <person name="Hansen M."/>
            <person name="Howarth C."/>
            <person name="Imamovic A."/>
            <person name="Larimer J."/>
            <person name="McCowan C."/>
            <person name="Murphy C."/>
            <person name="Neiman D."/>
            <person name="Pearson M."/>
            <person name="Priest M."/>
            <person name="Roberts A."/>
            <person name="Saif S."/>
            <person name="Shea T."/>
            <person name="Sisk P."/>
            <person name="Sykes S."/>
            <person name="Wortman J."/>
            <person name="Nusbaum C."/>
            <person name="Birren B."/>
        </authorList>
    </citation>
    <scope>NUCLEOTIDE SEQUENCE [LARGE SCALE GENOMIC DNA]</scope>
    <source>
        <strain evidence="1 2">NIPH 2171</strain>
    </source>
</reference>
<dbReference type="AlphaFoldDB" id="N9MHR1"/>
<dbReference type="PATRIC" id="fig|1217693.3.peg.2446"/>
<dbReference type="OrthoDB" id="6706139at2"/>
<protein>
    <submittedName>
        <fullName evidence="1">Uncharacterized protein</fullName>
    </submittedName>
</protein>
<gene>
    <name evidence="1" type="ORF">F897_02526</name>
</gene>